<dbReference type="RefSeq" id="WP_272744585.1">
    <property type="nucleotide sequence ID" value="NZ_JAQQKV010000002.1"/>
</dbReference>
<comment type="caution">
    <text evidence="1">The sequence shown here is derived from an EMBL/GenBank/DDBJ whole genome shotgun (WGS) entry which is preliminary data.</text>
</comment>
<dbReference type="EMBL" id="JAQQKV010000002">
    <property type="protein sequence ID" value="MDC7676239.1"/>
    <property type="molecule type" value="Genomic_DNA"/>
</dbReference>
<dbReference type="Proteomes" id="UP001218579">
    <property type="component" value="Unassembled WGS sequence"/>
</dbReference>
<name>A0ABT5HKU7_9CAUL</name>
<reference evidence="1 2" key="1">
    <citation type="submission" date="2023-01" db="EMBL/GenBank/DDBJ databases">
        <title>Novel species of the genus Asticcacaulis isolated from rivers.</title>
        <authorList>
            <person name="Lu H."/>
        </authorList>
    </citation>
    <scope>NUCLEOTIDE SEQUENCE [LARGE SCALE GENOMIC DNA]</scope>
    <source>
        <strain evidence="1 2">LKC15W</strain>
    </source>
</reference>
<keyword evidence="2" id="KW-1185">Reference proteome</keyword>
<gene>
    <name evidence="1" type="ORF">PQU98_08865</name>
</gene>
<evidence type="ECO:0000313" key="2">
    <source>
        <dbReference type="Proteomes" id="UP001218579"/>
    </source>
</evidence>
<organism evidence="1 2">
    <name type="scientific">Asticcacaulis machinosus</name>
    <dbReference type="NCBI Taxonomy" id="2984211"/>
    <lineage>
        <taxon>Bacteria</taxon>
        <taxon>Pseudomonadati</taxon>
        <taxon>Pseudomonadota</taxon>
        <taxon>Alphaproteobacteria</taxon>
        <taxon>Caulobacterales</taxon>
        <taxon>Caulobacteraceae</taxon>
        <taxon>Asticcacaulis</taxon>
    </lineage>
</organism>
<protein>
    <submittedName>
        <fullName evidence="1">Uncharacterized protein</fullName>
    </submittedName>
</protein>
<evidence type="ECO:0000313" key="1">
    <source>
        <dbReference type="EMBL" id="MDC7676239.1"/>
    </source>
</evidence>
<accession>A0ABT5HKU7</accession>
<proteinExistence type="predicted"/>
<sequence length="196" mass="22226">MLAVSPLLFQPSAYYEIKTAGFRALVNNYRTVFNYESTVDGLCLIPKNVNRYSVSVYDFDRRFHRIFRFSNSESLYIKPVSSDCLTDFYGHDAINYWSDKGDPLAKYIIIRKEIIDGNVCANAADKIKTLKMIGKERYVAPISLGVKSFAKVPEIYDALGYIGIKCGYLKSIPSSDELKASALSAGYRNYFGYDFD</sequence>